<reference evidence="2" key="2">
    <citation type="journal article" date="2015" name="Fish Shellfish Immunol.">
        <title>Early steps in the European eel (Anguilla anguilla)-Vibrio vulnificus interaction in the gills: Role of the RtxA13 toxin.</title>
        <authorList>
            <person name="Callol A."/>
            <person name="Pajuelo D."/>
            <person name="Ebbesson L."/>
            <person name="Teles M."/>
            <person name="MacKenzie S."/>
            <person name="Amaro C."/>
        </authorList>
    </citation>
    <scope>NUCLEOTIDE SEQUENCE</scope>
</reference>
<keyword evidence="1" id="KW-0472">Membrane</keyword>
<reference evidence="2" key="1">
    <citation type="submission" date="2014-11" db="EMBL/GenBank/DDBJ databases">
        <authorList>
            <person name="Amaro Gonzalez C."/>
        </authorList>
    </citation>
    <scope>NUCLEOTIDE SEQUENCE</scope>
</reference>
<keyword evidence="1" id="KW-0812">Transmembrane</keyword>
<feature type="transmembrane region" description="Helical" evidence="1">
    <location>
        <begin position="21"/>
        <end position="44"/>
    </location>
</feature>
<accession>A0A0E9RP72</accession>
<keyword evidence="1" id="KW-1133">Transmembrane helix</keyword>
<organism evidence="2">
    <name type="scientific">Anguilla anguilla</name>
    <name type="common">European freshwater eel</name>
    <name type="synonym">Muraena anguilla</name>
    <dbReference type="NCBI Taxonomy" id="7936"/>
    <lineage>
        <taxon>Eukaryota</taxon>
        <taxon>Metazoa</taxon>
        <taxon>Chordata</taxon>
        <taxon>Craniata</taxon>
        <taxon>Vertebrata</taxon>
        <taxon>Euteleostomi</taxon>
        <taxon>Actinopterygii</taxon>
        <taxon>Neopterygii</taxon>
        <taxon>Teleostei</taxon>
        <taxon>Anguilliformes</taxon>
        <taxon>Anguillidae</taxon>
        <taxon>Anguilla</taxon>
    </lineage>
</organism>
<sequence>MFYELYLRFYKVTIYWIDKRGTRAGCPSLFSLYVVSLFSLYVVYGMSKT</sequence>
<evidence type="ECO:0000313" key="2">
    <source>
        <dbReference type="EMBL" id="JAH30168.1"/>
    </source>
</evidence>
<proteinExistence type="predicted"/>
<protein>
    <submittedName>
        <fullName evidence="2">Uncharacterized protein</fullName>
    </submittedName>
</protein>
<name>A0A0E9RP72_ANGAN</name>
<dbReference type="AlphaFoldDB" id="A0A0E9RP72"/>
<dbReference type="EMBL" id="GBXM01078409">
    <property type="protein sequence ID" value="JAH30168.1"/>
    <property type="molecule type" value="Transcribed_RNA"/>
</dbReference>
<evidence type="ECO:0000256" key="1">
    <source>
        <dbReference type="SAM" id="Phobius"/>
    </source>
</evidence>